<feature type="region of interest" description="Disordered" evidence="2">
    <location>
        <begin position="427"/>
        <end position="449"/>
    </location>
</feature>
<feature type="compositionally biased region" description="Polar residues" evidence="2">
    <location>
        <begin position="222"/>
        <end position="234"/>
    </location>
</feature>
<keyword evidence="4" id="KW-1185">Reference proteome</keyword>
<dbReference type="AlphaFoldDB" id="A0A9N8E7Z5"/>
<dbReference type="Proteomes" id="UP001153069">
    <property type="component" value="Unassembled WGS sequence"/>
</dbReference>
<accession>A0A9N8E7Z5</accession>
<feature type="compositionally biased region" description="Polar residues" evidence="2">
    <location>
        <begin position="269"/>
        <end position="287"/>
    </location>
</feature>
<feature type="compositionally biased region" description="Low complexity" evidence="2">
    <location>
        <begin position="493"/>
        <end position="507"/>
    </location>
</feature>
<feature type="compositionally biased region" description="Low complexity" evidence="2">
    <location>
        <begin position="346"/>
        <end position="357"/>
    </location>
</feature>
<protein>
    <submittedName>
        <fullName evidence="3">Uncharacterized protein</fullName>
    </submittedName>
</protein>
<feature type="compositionally biased region" description="Polar residues" evidence="2">
    <location>
        <begin position="319"/>
        <end position="345"/>
    </location>
</feature>
<feature type="compositionally biased region" description="Basic and acidic residues" evidence="2">
    <location>
        <begin position="508"/>
        <end position="522"/>
    </location>
</feature>
<dbReference type="PROSITE" id="PS50096">
    <property type="entry name" value="IQ"/>
    <property type="match status" value="1"/>
</dbReference>
<gene>
    <name evidence="3" type="ORF">SEMRO_609_G175040.1</name>
</gene>
<organism evidence="3 4">
    <name type="scientific">Seminavis robusta</name>
    <dbReference type="NCBI Taxonomy" id="568900"/>
    <lineage>
        <taxon>Eukaryota</taxon>
        <taxon>Sar</taxon>
        <taxon>Stramenopiles</taxon>
        <taxon>Ochrophyta</taxon>
        <taxon>Bacillariophyta</taxon>
        <taxon>Bacillariophyceae</taxon>
        <taxon>Bacillariophycidae</taxon>
        <taxon>Naviculales</taxon>
        <taxon>Naviculaceae</taxon>
        <taxon>Seminavis</taxon>
    </lineage>
</organism>
<feature type="compositionally biased region" description="Basic and acidic residues" evidence="2">
    <location>
        <begin position="381"/>
        <end position="390"/>
    </location>
</feature>
<feature type="compositionally biased region" description="Basic and acidic residues" evidence="2">
    <location>
        <begin position="258"/>
        <end position="268"/>
    </location>
</feature>
<sequence>MAQLRGTVRSPKTSGGSQPVSSFGGGGAFGGSKFFQKKLHKSATKIQALCRAFLVQARLYRQRVLEPRLQELRDCQARKAEELRRIAQQLELEKQEAPEALKKEMEDSEQVVETLKKEIEEYKKANDEMKPQVKAIRKENKKLKEEKSLLDEIDFKTQVEITRLNKEIAALEETAAKFQPALRDGQRQKEELETALFRVARQRGILNRSIRKIVKLVEERATPQTSRRSTMKRVSSTGNIMPSSSSTSSRRASMSGSMRDHSSRRLKDSNPQSSRRSTMKRVSSTGNIMPRNNIQSSSSRRASMNTSMKDHSNRRLKDSNPQSSRRSTMKRVSSTGNIMPRNNVQSSSSRRASMSTSMKDHSSPRLKDSKSRKHHHKRHGKSEQGDKGEPKFFNWATHSYNDSSSMNGSSSSLGGSFSDLAVNIKPTKESHHHHHHHHSSKKRHSGKSKGAASFDWVNWANQSIHVMEHENVMETKVVPSSNNNKSRRRHSVHTGSSSKVSTTTTTKTHADGSKSAHAEGSKSMRVLLLEIKTLKDNLPSQDY</sequence>
<feature type="region of interest" description="Disordered" evidence="2">
    <location>
        <begin position="476"/>
        <end position="522"/>
    </location>
</feature>
<feature type="compositionally biased region" description="Low complexity" evidence="2">
    <location>
        <begin position="235"/>
        <end position="257"/>
    </location>
</feature>
<comment type="caution">
    <text evidence="3">The sequence shown here is derived from an EMBL/GenBank/DDBJ whole genome shotgun (WGS) entry which is preliminary data.</text>
</comment>
<feature type="compositionally biased region" description="Basic residues" evidence="2">
    <location>
        <begin position="370"/>
        <end position="380"/>
    </location>
</feature>
<evidence type="ECO:0000256" key="1">
    <source>
        <dbReference type="SAM" id="Coils"/>
    </source>
</evidence>
<feature type="compositionally biased region" description="Basic and acidic residues" evidence="2">
    <location>
        <begin position="308"/>
        <end position="318"/>
    </location>
</feature>
<evidence type="ECO:0000313" key="4">
    <source>
        <dbReference type="Proteomes" id="UP001153069"/>
    </source>
</evidence>
<dbReference type="EMBL" id="CAICTM010000608">
    <property type="protein sequence ID" value="CAB9513740.1"/>
    <property type="molecule type" value="Genomic_DNA"/>
</dbReference>
<proteinExistence type="predicted"/>
<evidence type="ECO:0000256" key="2">
    <source>
        <dbReference type="SAM" id="MobiDB-lite"/>
    </source>
</evidence>
<reference evidence="3" key="1">
    <citation type="submission" date="2020-06" db="EMBL/GenBank/DDBJ databases">
        <authorList>
            <consortium name="Plant Systems Biology data submission"/>
        </authorList>
    </citation>
    <scope>NUCLEOTIDE SEQUENCE</scope>
    <source>
        <strain evidence="3">D6</strain>
    </source>
</reference>
<feature type="coiled-coil region" evidence="1">
    <location>
        <begin position="73"/>
        <end position="153"/>
    </location>
</feature>
<feature type="compositionally biased region" description="Low complexity" evidence="2">
    <location>
        <begin position="291"/>
        <end position="307"/>
    </location>
</feature>
<feature type="region of interest" description="Disordered" evidence="2">
    <location>
        <begin position="220"/>
        <end position="394"/>
    </location>
</feature>
<name>A0A9N8E7Z5_9STRA</name>
<feature type="compositionally biased region" description="Basic and acidic residues" evidence="2">
    <location>
        <begin position="358"/>
        <end position="369"/>
    </location>
</feature>
<feature type="compositionally biased region" description="Basic residues" evidence="2">
    <location>
        <begin position="430"/>
        <end position="447"/>
    </location>
</feature>
<feature type="region of interest" description="Disordered" evidence="2">
    <location>
        <begin position="1"/>
        <end position="23"/>
    </location>
</feature>
<feature type="compositionally biased region" description="Polar residues" evidence="2">
    <location>
        <begin position="10"/>
        <end position="20"/>
    </location>
</feature>
<evidence type="ECO:0000313" key="3">
    <source>
        <dbReference type="EMBL" id="CAB9513740.1"/>
    </source>
</evidence>
<keyword evidence="1" id="KW-0175">Coiled coil</keyword>